<evidence type="ECO:0000256" key="3">
    <source>
        <dbReference type="PIRSR" id="PIRSR016184-1"/>
    </source>
</evidence>
<dbReference type="STRING" id="419481.SAMN05216233_101469"/>
<dbReference type="Gene3D" id="3.10.310.10">
    <property type="entry name" value="Diaminopimelate Epimerase, Chain A, domain 1"/>
    <property type="match status" value="2"/>
</dbReference>
<sequence>MMRLFLQQAYTEAGHGGNGAGVVVFAEGMDEATMQAVARDVGLSETAFVTGLSEGAPTIRYFTPVAEVDLCGHATVAAWTVMAHLGLVQPGRHRQGLREGDIGVTLDDSGMVWMEQKAPAFGPILDPVRVAPILGLSVRDLTATGLPVQPVSTGLMDIMVPLPSRDLLEAVTPDFDAMAAFNNATDTVGFHLFCLEPRDPSHTACCRNFAPRYGIDEESATGSASGALAACLWVNGHRRQRYVFEQGHAMGSPSRMDVILIGGNGVPTGVTVGGYGGTPVEKNRLLPPSS</sequence>
<dbReference type="OrthoDB" id="9788221at2"/>
<comment type="similarity">
    <text evidence="1">Belongs to the PhzF family.</text>
</comment>
<dbReference type="AlphaFoldDB" id="A0A1G5AV28"/>
<dbReference type="PANTHER" id="PTHR13774">
    <property type="entry name" value="PHENAZINE BIOSYNTHESIS PROTEIN"/>
    <property type="match status" value="1"/>
</dbReference>
<dbReference type="Pfam" id="PF02567">
    <property type="entry name" value="PhzC-PhzF"/>
    <property type="match status" value="1"/>
</dbReference>
<evidence type="ECO:0000256" key="1">
    <source>
        <dbReference type="ARBA" id="ARBA00008270"/>
    </source>
</evidence>
<proteinExistence type="inferred from homology"/>
<dbReference type="Proteomes" id="UP000198870">
    <property type="component" value="Unassembled WGS sequence"/>
</dbReference>
<dbReference type="InterPro" id="IPR003719">
    <property type="entry name" value="Phenazine_PhzF-like"/>
</dbReference>
<dbReference type="EMBL" id="FMUX01000001">
    <property type="protein sequence ID" value="SCX81739.1"/>
    <property type="molecule type" value="Genomic_DNA"/>
</dbReference>
<evidence type="ECO:0000256" key="2">
    <source>
        <dbReference type="ARBA" id="ARBA00023235"/>
    </source>
</evidence>
<dbReference type="GO" id="GO:0016853">
    <property type="term" value="F:isomerase activity"/>
    <property type="evidence" value="ECO:0007669"/>
    <property type="project" value="UniProtKB-KW"/>
</dbReference>
<dbReference type="GO" id="GO:0005737">
    <property type="term" value="C:cytoplasm"/>
    <property type="evidence" value="ECO:0007669"/>
    <property type="project" value="TreeGrafter"/>
</dbReference>
<accession>A0A1G5AV28</accession>
<keyword evidence="2" id="KW-0413">Isomerase</keyword>
<keyword evidence="5" id="KW-1185">Reference proteome</keyword>
<dbReference type="PANTHER" id="PTHR13774:SF39">
    <property type="entry name" value="BIOSYNTHESIS PROTEIN, PUTATIVE-RELATED"/>
    <property type="match status" value="1"/>
</dbReference>
<evidence type="ECO:0000313" key="4">
    <source>
        <dbReference type="EMBL" id="SCX81739.1"/>
    </source>
</evidence>
<dbReference type="PIRSF" id="PIRSF016184">
    <property type="entry name" value="PhzC_PhzF"/>
    <property type="match status" value="1"/>
</dbReference>
<organism evidence="4 5">
    <name type="scientific">Desulfoluna spongiiphila</name>
    <dbReference type="NCBI Taxonomy" id="419481"/>
    <lineage>
        <taxon>Bacteria</taxon>
        <taxon>Pseudomonadati</taxon>
        <taxon>Thermodesulfobacteriota</taxon>
        <taxon>Desulfobacteria</taxon>
        <taxon>Desulfobacterales</taxon>
        <taxon>Desulfolunaceae</taxon>
        <taxon>Desulfoluna</taxon>
    </lineage>
</organism>
<protein>
    <submittedName>
        <fullName evidence="4">Phenazine biosynthesis protein PhzF family</fullName>
    </submittedName>
</protein>
<dbReference type="NCBIfam" id="TIGR00654">
    <property type="entry name" value="PhzF_family"/>
    <property type="match status" value="1"/>
</dbReference>
<feature type="active site" evidence="3">
    <location>
        <position position="45"/>
    </location>
</feature>
<dbReference type="SUPFAM" id="SSF54506">
    <property type="entry name" value="Diaminopimelate epimerase-like"/>
    <property type="match status" value="1"/>
</dbReference>
<reference evidence="4 5" key="1">
    <citation type="submission" date="2016-10" db="EMBL/GenBank/DDBJ databases">
        <authorList>
            <person name="de Groot N.N."/>
        </authorList>
    </citation>
    <scope>NUCLEOTIDE SEQUENCE [LARGE SCALE GENOMIC DNA]</scope>
    <source>
        <strain evidence="4 5">AA1</strain>
    </source>
</reference>
<name>A0A1G5AV28_9BACT</name>
<gene>
    <name evidence="4" type="ORF">SAMN05216233_101469</name>
</gene>
<evidence type="ECO:0000313" key="5">
    <source>
        <dbReference type="Proteomes" id="UP000198870"/>
    </source>
</evidence>
<dbReference type="RefSeq" id="WP_092207785.1">
    <property type="nucleotide sequence ID" value="NZ_FMUX01000001.1"/>
</dbReference>